<accession>A0ABQ4WKA6</accession>
<keyword evidence="2" id="KW-1185">Reference proteome</keyword>
<organism evidence="1 2">
    <name type="scientific">Tanacetum coccineum</name>
    <dbReference type="NCBI Taxonomy" id="301880"/>
    <lineage>
        <taxon>Eukaryota</taxon>
        <taxon>Viridiplantae</taxon>
        <taxon>Streptophyta</taxon>
        <taxon>Embryophyta</taxon>
        <taxon>Tracheophyta</taxon>
        <taxon>Spermatophyta</taxon>
        <taxon>Magnoliopsida</taxon>
        <taxon>eudicotyledons</taxon>
        <taxon>Gunneridae</taxon>
        <taxon>Pentapetalae</taxon>
        <taxon>asterids</taxon>
        <taxon>campanulids</taxon>
        <taxon>Asterales</taxon>
        <taxon>Asteraceae</taxon>
        <taxon>Asteroideae</taxon>
        <taxon>Anthemideae</taxon>
        <taxon>Anthemidinae</taxon>
        <taxon>Tanacetum</taxon>
    </lineage>
</organism>
<reference evidence="1" key="1">
    <citation type="journal article" date="2022" name="Int. J. Mol. Sci.">
        <title>Draft Genome of Tanacetum Coccineum: Genomic Comparison of Closely Related Tanacetum-Family Plants.</title>
        <authorList>
            <person name="Yamashiro T."/>
            <person name="Shiraishi A."/>
            <person name="Nakayama K."/>
            <person name="Satake H."/>
        </authorList>
    </citation>
    <scope>NUCLEOTIDE SEQUENCE</scope>
</reference>
<sequence length="241" mass="27982">MYRNGLSPILKCTSAIRQLAYGTSPDAFDEYLQVAERCSRECLWNFTKCIYILYVEEFLRKPNLEDVQHVYELHERKHGLPGMLGIIDCMHWEWTKCPKALHGQFKRRDKKYPTIMLEAVADQQLWFWHAYFGVPGANNDLNVLYGSPLFDDLLTDKAPEAPFVVNGKTYEKGYYLADGIYPQLSTFVKAFTIARDQKTMKFKRVQEIARKDIERAFGVLQGKSDDVAPLFARRLDCTWSS</sequence>
<dbReference type="Pfam" id="PF04827">
    <property type="entry name" value="Plant_tran"/>
    <property type="match status" value="1"/>
</dbReference>
<reference evidence="1" key="2">
    <citation type="submission" date="2022-01" db="EMBL/GenBank/DDBJ databases">
        <authorList>
            <person name="Yamashiro T."/>
            <person name="Shiraishi A."/>
            <person name="Satake H."/>
            <person name="Nakayama K."/>
        </authorList>
    </citation>
    <scope>NUCLEOTIDE SEQUENCE</scope>
</reference>
<dbReference type="PANTHER" id="PTHR47150">
    <property type="entry name" value="OS12G0169200 PROTEIN"/>
    <property type="match status" value="1"/>
</dbReference>
<evidence type="ECO:0000313" key="2">
    <source>
        <dbReference type="Proteomes" id="UP001151760"/>
    </source>
</evidence>
<gene>
    <name evidence="1" type="ORF">Tco_0626649</name>
</gene>
<dbReference type="InterPro" id="IPR006912">
    <property type="entry name" value="Harbinger_derived_prot"/>
</dbReference>
<proteinExistence type="predicted"/>
<name>A0ABQ4WKA6_9ASTR</name>
<dbReference type="EMBL" id="BQNB010008715">
    <property type="protein sequence ID" value="GJS53287.1"/>
    <property type="molecule type" value="Genomic_DNA"/>
</dbReference>
<protein>
    <submittedName>
        <fullName evidence="1">ALP1-like protein isoform X1</fullName>
    </submittedName>
</protein>
<dbReference type="PANTHER" id="PTHR47150:SF4">
    <property type="entry name" value="HARBINGER TRANSPOSASE-DERIVED PROTEIN-RELATED"/>
    <property type="match status" value="1"/>
</dbReference>
<evidence type="ECO:0000313" key="1">
    <source>
        <dbReference type="EMBL" id="GJS53287.1"/>
    </source>
</evidence>
<comment type="caution">
    <text evidence="1">The sequence shown here is derived from an EMBL/GenBank/DDBJ whole genome shotgun (WGS) entry which is preliminary data.</text>
</comment>
<dbReference type="Proteomes" id="UP001151760">
    <property type="component" value="Unassembled WGS sequence"/>
</dbReference>